<dbReference type="InterPro" id="IPR051468">
    <property type="entry name" value="Fungal_SecMetab_SDRs"/>
</dbReference>
<dbReference type="Pfam" id="PF00106">
    <property type="entry name" value="adh_short"/>
    <property type="match status" value="1"/>
</dbReference>
<gene>
    <name evidence="5" type="ORF">OE749_01680</name>
</gene>
<dbReference type="PRINTS" id="PR00080">
    <property type="entry name" value="SDRFAMILY"/>
</dbReference>
<keyword evidence="6" id="KW-1185">Reference proteome</keyword>
<dbReference type="PRINTS" id="PR00081">
    <property type="entry name" value="GDHRDH"/>
</dbReference>
<evidence type="ECO:0000256" key="4">
    <source>
        <dbReference type="RuleBase" id="RU000363"/>
    </source>
</evidence>
<dbReference type="InterPro" id="IPR045313">
    <property type="entry name" value="CBR1-like"/>
</dbReference>
<keyword evidence="2" id="KW-0521">NADP</keyword>
<keyword evidence="3" id="KW-0560">Oxidoreductase</keyword>
<dbReference type="PANTHER" id="PTHR43544:SF32">
    <property type="entry name" value="CHAIN DEHYDROGENASE, PUTATIVE (AFU_ORTHOLOGUE AFUA_5G01530)-RELATED"/>
    <property type="match status" value="1"/>
</dbReference>
<dbReference type="InterPro" id="IPR036291">
    <property type="entry name" value="NAD(P)-bd_dom_sf"/>
</dbReference>
<comment type="similarity">
    <text evidence="1 4">Belongs to the short-chain dehydrogenases/reductases (SDR) family.</text>
</comment>
<dbReference type="Gene3D" id="3.40.50.720">
    <property type="entry name" value="NAD(P)-binding Rossmann-like Domain"/>
    <property type="match status" value="1"/>
</dbReference>
<dbReference type="Proteomes" id="UP001652504">
    <property type="component" value="Unassembled WGS sequence"/>
</dbReference>
<sequence length="245" mass="26071">MLNSKIALVTGANRGIGLETAKQLSDHGVSVILSGRDMAKLESIKADWQGKTPVAGLIQLDITREEDIQATAKHIEASFGRLDILVNNAGVIVEGEWVQNNAQTISQSELADTFNINLFSQIALTQALLPLIKKSQAGRIVNVSSILGSVSVNADLSSGWEAVKPFAYNASKAALNMFTIALSQSLLDTPVKVNSAHPGWVKTDLGTDAAPMHVEDGAKTLVELALLDENGATGAFYHLGETLPW</sequence>
<reference evidence="5 6" key="1">
    <citation type="submission" date="2022-10" db="EMBL/GenBank/DDBJ databases">
        <title>Aestuariibacter sp. AA17 isolated from Montipora capitata coral fragment.</title>
        <authorList>
            <person name="Emsley S.A."/>
            <person name="Pfannmuller K.M."/>
            <person name="Loughran R.M."/>
            <person name="Shlafstein M."/>
            <person name="Papke E."/>
            <person name="Saw J.H."/>
            <person name="Ushijima B."/>
            <person name="Videau P."/>
        </authorList>
    </citation>
    <scope>NUCLEOTIDE SEQUENCE [LARGE SCALE GENOMIC DNA]</scope>
    <source>
        <strain evidence="5 6">AA17</strain>
    </source>
</reference>
<protein>
    <submittedName>
        <fullName evidence="5">SDR family oxidoreductase</fullName>
    </submittedName>
</protein>
<proteinExistence type="inferred from homology"/>
<evidence type="ECO:0000313" key="6">
    <source>
        <dbReference type="Proteomes" id="UP001652504"/>
    </source>
</evidence>
<dbReference type="SUPFAM" id="SSF51735">
    <property type="entry name" value="NAD(P)-binding Rossmann-fold domains"/>
    <property type="match status" value="1"/>
</dbReference>
<dbReference type="PANTHER" id="PTHR43544">
    <property type="entry name" value="SHORT-CHAIN DEHYDROGENASE/REDUCTASE"/>
    <property type="match status" value="1"/>
</dbReference>
<evidence type="ECO:0000256" key="2">
    <source>
        <dbReference type="ARBA" id="ARBA00022857"/>
    </source>
</evidence>
<dbReference type="CDD" id="cd05324">
    <property type="entry name" value="carb_red_PTCR-like_SDR_c"/>
    <property type="match status" value="1"/>
</dbReference>
<dbReference type="InterPro" id="IPR002347">
    <property type="entry name" value="SDR_fam"/>
</dbReference>
<comment type="caution">
    <text evidence="5">The sequence shown here is derived from an EMBL/GenBank/DDBJ whole genome shotgun (WGS) entry which is preliminary data.</text>
</comment>
<dbReference type="EMBL" id="JAOWKX010000001">
    <property type="protein sequence ID" value="MCV2883407.1"/>
    <property type="molecule type" value="Genomic_DNA"/>
</dbReference>
<evidence type="ECO:0000313" key="5">
    <source>
        <dbReference type="EMBL" id="MCV2883407.1"/>
    </source>
</evidence>
<organism evidence="5 6">
    <name type="scientific">Fluctibacter corallii</name>
    <dbReference type="NCBI Taxonomy" id="2984329"/>
    <lineage>
        <taxon>Bacteria</taxon>
        <taxon>Pseudomonadati</taxon>
        <taxon>Pseudomonadota</taxon>
        <taxon>Gammaproteobacteria</taxon>
        <taxon>Alteromonadales</taxon>
        <taxon>Alteromonadaceae</taxon>
        <taxon>Fluctibacter</taxon>
    </lineage>
</organism>
<name>A0ABT3A3Z2_9ALTE</name>
<evidence type="ECO:0000256" key="3">
    <source>
        <dbReference type="ARBA" id="ARBA00023002"/>
    </source>
</evidence>
<dbReference type="RefSeq" id="WP_263710607.1">
    <property type="nucleotide sequence ID" value="NZ_JAOWKX010000001.1"/>
</dbReference>
<accession>A0ABT3A3Z2</accession>
<evidence type="ECO:0000256" key="1">
    <source>
        <dbReference type="ARBA" id="ARBA00006484"/>
    </source>
</evidence>